<dbReference type="Proteomes" id="UP000190274">
    <property type="component" value="Chromosome A"/>
</dbReference>
<dbReference type="GO" id="GO:0000978">
    <property type="term" value="F:RNA polymerase II cis-regulatory region sequence-specific DNA binding"/>
    <property type="evidence" value="ECO:0007669"/>
    <property type="project" value="TreeGrafter"/>
</dbReference>
<sequence>METDDMISTSERLQLLMDDHGGGNETNGKPAASLLDYLVRKLEKERLAEVQLTNSEMPVRTQKVESDFNDDIIASPGSHYTSFIPPRPYAEHFDFDGGQGDFVTSSSGVQTQGYNDVVLSERHIEIEDSRPRSERAKVFGENENEENNDGAPDQNLSPDHGREVDLQSNDIVDEESAQLVVDKLNIFKSEFRRLIQKIDDASLLTHMSDPFLPVDSEFSPRPMNSMMAGILDTLQSLPSTGSGRKRPRSSSGVAQTEGPPLMRRSPARDAQLKEPPSISEIEQDPCFGLANFGVVLVKSPVTVAQLWNEYTKLPSEWALPDWFEVVSQQHSSEKHEAQSAVQVMKRRTSIRDLERTYGSSWRNNDKNFSRQVNRRKKIWLAIEEGLQDGISLNDCFQLMETYVKERGKGLSWYYNGVPFKIKDLKRV</sequence>
<evidence type="ECO:0000256" key="1">
    <source>
        <dbReference type="SAM" id="MobiDB-lite"/>
    </source>
</evidence>
<dbReference type="Pfam" id="PF12550">
    <property type="entry name" value="GCR1_C"/>
    <property type="match status" value="1"/>
</dbReference>
<dbReference type="PANTHER" id="PTHR37784">
    <property type="entry name" value="PROTEIN MSN1"/>
    <property type="match status" value="1"/>
</dbReference>
<reference evidence="3 4" key="1">
    <citation type="submission" date="2016-03" db="EMBL/GenBank/DDBJ databases">
        <authorList>
            <person name="Devillers H."/>
        </authorList>
    </citation>
    <scope>NUCLEOTIDE SEQUENCE [LARGE SCALE GENOMIC DNA]</scope>
    <source>
        <strain evidence="3">CBS 10888</strain>
    </source>
</reference>
<proteinExistence type="predicted"/>
<dbReference type="PANTHER" id="PTHR37784:SF2">
    <property type="entry name" value="HIGH-OSMOLARITY-INDUCED TRANSCRIPTION PROTEIN 1"/>
    <property type="match status" value="1"/>
</dbReference>
<dbReference type="InterPro" id="IPR052146">
    <property type="entry name" value="HOT1"/>
</dbReference>
<evidence type="ECO:0000313" key="4">
    <source>
        <dbReference type="Proteomes" id="UP000190274"/>
    </source>
</evidence>
<dbReference type="GO" id="GO:0000981">
    <property type="term" value="F:DNA-binding transcription factor activity, RNA polymerase II-specific"/>
    <property type="evidence" value="ECO:0007669"/>
    <property type="project" value="TreeGrafter"/>
</dbReference>
<protein>
    <submittedName>
        <fullName evidence="3">LADA_0A06216g1_1</fullName>
    </submittedName>
</protein>
<feature type="region of interest" description="Disordered" evidence="1">
    <location>
        <begin position="140"/>
        <end position="163"/>
    </location>
</feature>
<name>A0A1G4IPH3_9SACH</name>
<feature type="domain" description="Transcription activator GCR1-like" evidence="2">
    <location>
        <begin position="344"/>
        <end position="401"/>
    </location>
</feature>
<dbReference type="EMBL" id="LT598460">
    <property type="protein sequence ID" value="SCU78555.1"/>
    <property type="molecule type" value="Genomic_DNA"/>
</dbReference>
<evidence type="ECO:0000259" key="2">
    <source>
        <dbReference type="Pfam" id="PF12550"/>
    </source>
</evidence>
<feature type="region of interest" description="Disordered" evidence="1">
    <location>
        <begin position="235"/>
        <end position="278"/>
    </location>
</feature>
<dbReference type="AlphaFoldDB" id="A0A1G4IPH3"/>
<gene>
    <name evidence="3" type="ORF">LADA_0A06216G</name>
</gene>
<dbReference type="InterPro" id="IPR022210">
    <property type="entry name" value="TF_GCR1-like"/>
</dbReference>
<organism evidence="3 4">
    <name type="scientific">Lachancea dasiensis</name>
    <dbReference type="NCBI Taxonomy" id="1072105"/>
    <lineage>
        <taxon>Eukaryota</taxon>
        <taxon>Fungi</taxon>
        <taxon>Dikarya</taxon>
        <taxon>Ascomycota</taxon>
        <taxon>Saccharomycotina</taxon>
        <taxon>Saccharomycetes</taxon>
        <taxon>Saccharomycetales</taxon>
        <taxon>Saccharomycetaceae</taxon>
        <taxon>Lachancea</taxon>
    </lineage>
</organism>
<accession>A0A1G4IPH3</accession>
<keyword evidence="4" id="KW-1185">Reference proteome</keyword>
<dbReference type="OrthoDB" id="4069959at2759"/>
<evidence type="ECO:0000313" key="3">
    <source>
        <dbReference type="EMBL" id="SCU78555.1"/>
    </source>
</evidence>
<dbReference type="GO" id="GO:0060963">
    <property type="term" value="P:positive regulation of ribosomal protein gene transcription by RNA polymerase II"/>
    <property type="evidence" value="ECO:0007669"/>
    <property type="project" value="TreeGrafter"/>
</dbReference>